<dbReference type="AlphaFoldDB" id="A0A8E5MIW5"/>
<evidence type="ECO:0000313" key="11">
    <source>
        <dbReference type="Proteomes" id="UP000027002"/>
    </source>
</evidence>
<dbReference type="PRINTS" id="PR00463">
    <property type="entry name" value="EP450I"/>
</dbReference>
<dbReference type="GeneID" id="66066026"/>
<keyword evidence="9" id="KW-1133">Transmembrane helix</keyword>
<keyword evidence="6 8" id="KW-0408">Iron</keyword>
<dbReference type="GO" id="GO:0005506">
    <property type="term" value="F:iron ion binding"/>
    <property type="evidence" value="ECO:0007669"/>
    <property type="project" value="InterPro"/>
</dbReference>
<gene>
    <name evidence="10" type="ORF">UV8b_05248</name>
</gene>
<evidence type="ECO:0008006" key="12">
    <source>
        <dbReference type="Google" id="ProtNLM"/>
    </source>
</evidence>
<dbReference type="KEGG" id="uvi:66066026"/>
<evidence type="ECO:0000256" key="7">
    <source>
        <dbReference type="ARBA" id="ARBA00023033"/>
    </source>
</evidence>
<dbReference type="PANTHER" id="PTHR24305:SF187">
    <property type="entry name" value="P450, PUTATIVE (EUROFUNG)-RELATED"/>
    <property type="match status" value="1"/>
</dbReference>
<dbReference type="InterPro" id="IPR050121">
    <property type="entry name" value="Cytochrome_P450_monoxygenase"/>
</dbReference>
<dbReference type="InterPro" id="IPR002401">
    <property type="entry name" value="Cyt_P450_E_grp-I"/>
</dbReference>
<dbReference type="EMBL" id="CP072756">
    <property type="protein sequence ID" value="QUC21007.1"/>
    <property type="molecule type" value="Genomic_DNA"/>
</dbReference>
<name>A0A8E5MIW5_USTVR</name>
<keyword evidence="11" id="KW-1185">Reference proteome</keyword>
<evidence type="ECO:0000256" key="3">
    <source>
        <dbReference type="ARBA" id="ARBA00022617"/>
    </source>
</evidence>
<keyword evidence="9" id="KW-0812">Transmembrane</keyword>
<feature type="transmembrane region" description="Helical" evidence="9">
    <location>
        <begin position="64"/>
        <end position="82"/>
    </location>
</feature>
<organism evidence="10 11">
    <name type="scientific">Ustilaginoidea virens</name>
    <name type="common">Rice false smut fungus</name>
    <name type="synonym">Villosiclava virens</name>
    <dbReference type="NCBI Taxonomy" id="1159556"/>
    <lineage>
        <taxon>Eukaryota</taxon>
        <taxon>Fungi</taxon>
        <taxon>Dikarya</taxon>
        <taxon>Ascomycota</taxon>
        <taxon>Pezizomycotina</taxon>
        <taxon>Sordariomycetes</taxon>
        <taxon>Hypocreomycetidae</taxon>
        <taxon>Hypocreales</taxon>
        <taxon>Clavicipitaceae</taxon>
        <taxon>Ustilaginoidea</taxon>
    </lineage>
</organism>
<reference evidence="10" key="1">
    <citation type="submission" date="2020-03" db="EMBL/GenBank/DDBJ databases">
        <title>A mixture of massive structural variations and highly conserved coding sequences in Ustilaginoidea virens genome.</title>
        <authorList>
            <person name="Zhang K."/>
            <person name="Zhao Z."/>
            <person name="Zhang Z."/>
            <person name="Li Y."/>
            <person name="Hsiang T."/>
            <person name="Sun W."/>
        </authorList>
    </citation>
    <scope>NUCLEOTIDE SEQUENCE</scope>
    <source>
        <strain evidence="10">UV-8b</strain>
    </source>
</reference>
<dbReference type="RefSeq" id="XP_042998680.1">
    <property type="nucleotide sequence ID" value="XM_043142746.1"/>
</dbReference>
<evidence type="ECO:0000256" key="8">
    <source>
        <dbReference type="PIRSR" id="PIRSR602401-1"/>
    </source>
</evidence>
<keyword evidence="3 8" id="KW-0349">Heme</keyword>
<dbReference type="PANTHER" id="PTHR24305">
    <property type="entry name" value="CYTOCHROME P450"/>
    <property type="match status" value="1"/>
</dbReference>
<accession>A0A8E5MIW5</accession>
<evidence type="ECO:0000256" key="4">
    <source>
        <dbReference type="ARBA" id="ARBA00022723"/>
    </source>
</evidence>
<keyword evidence="9" id="KW-0472">Membrane</keyword>
<dbReference type="GO" id="GO:0004497">
    <property type="term" value="F:monooxygenase activity"/>
    <property type="evidence" value="ECO:0007669"/>
    <property type="project" value="UniProtKB-KW"/>
</dbReference>
<feature type="binding site" description="axial binding residue" evidence="8">
    <location>
        <position position="475"/>
    </location>
    <ligand>
        <name>heme</name>
        <dbReference type="ChEBI" id="CHEBI:30413"/>
    </ligand>
    <ligandPart>
        <name>Fe</name>
        <dbReference type="ChEBI" id="CHEBI:18248"/>
    </ligandPart>
</feature>
<dbReference type="PRINTS" id="PR00385">
    <property type="entry name" value="P450"/>
</dbReference>
<dbReference type="Pfam" id="PF00067">
    <property type="entry name" value="p450"/>
    <property type="match status" value="1"/>
</dbReference>
<dbReference type="OrthoDB" id="6692864at2759"/>
<evidence type="ECO:0000256" key="6">
    <source>
        <dbReference type="ARBA" id="ARBA00023004"/>
    </source>
</evidence>
<dbReference type="CDD" id="cd11061">
    <property type="entry name" value="CYP67-like"/>
    <property type="match status" value="1"/>
</dbReference>
<evidence type="ECO:0000256" key="5">
    <source>
        <dbReference type="ARBA" id="ARBA00023002"/>
    </source>
</evidence>
<feature type="transmembrane region" description="Helical" evidence="9">
    <location>
        <begin position="37"/>
        <end position="58"/>
    </location>
</feature>
<protein>
    <recommendedName>
        <fullName evidence="12">Cytochrome P450</fullName>
    </recommendedName>
</protein>
<dbReference type="InterPro" id="IPR036396">
    <property type="entry name" value="Cyt_P450_sf"/>
</dbReference>
<proteinExistence type="inferred from homology"/>
<keyword evidence="5" id="KW-0560">Oxidoreductase</keyword>
<dbReference type="Proteomes" id="UP000027002">
    <property type="component" value="Chromosome 4"/>
</dbReference>
<dbReference type="SUPFAM" id="SSF48264">
    <property type="entry name" value="Cytochrome P450"/>
    <property type="match status" value="1"/>
</dbReference>
<dbReference type="InterPro" id="IPR001128">
    <property type="entry name" value="Cyt_P450"/>
</dbReference>
<evidence type="ECO:0000256" key="9">
    <source>
        <dbReference type="SAM" id="Phobius"/>
    </source>
</evidence>
<evidence type="ECO:0000256" key="1">
    <source>
        <dbReference type="ARBA" id="ARBA00001971"/>
    </source>
</evidence>
<comment type="cofactor">
    <cofactor evidence="1 8">
        <name>heme</name>
        <dbReference type="ChEBI" id="CHEBI:30413"/>
    </cofactor>
</comment>
<comment type="similarity">
    <text evidence="2">Belongs to the cytochrome P450 family.</text>
</comment>
<dbReference type="GO" id="GO:0020037">
    <property type="term" value="F:heme binding"/>
    <property type="evidence" value="ECO:0007669"/>
    <property type="project" value="InterPro"/>
</dbReference>
<sequence>MGAVSAPILAALAGISAHLFVFRIGEWDVASPSILTSHLAVFIATGWASHTLYGASIASASRCIGSYIAGLYLSMALYRLCFHRLRNYPGPFWARLSNLYITALSAKKLRLFEVVQKLHNEYGDFVRLGPSELSITHPDAVRAIYSSQSPTVKGPFYSLLEPRTPLFTVRDKREHARRRKVWDQGFTTKALHDYNYRITKAILDVMTVLDREHDKPVDITKWFSFFAFDIMEDLAFNQNSNLVRDGREKFIFKTMRQDSMGIALLSHLLWLLPLLKRTPILNRNYLQFWKWIQDKIDERTNNQPDQPDIFSWILADFEKGPKTRRDRWNLHGDAQLIVVAGSDTTSTTLTHLFFELAGHAELLKNLQREFDALPDLSNESLSTVVLLEAVIQETLRLHPAVPSGTQRLTPPEGLQIGDHHVPGNTIVQVPSYTIFRDARFFDEPNEFIPERWTTRPELVRDSSVFIPFNIGPYSCVGKRLAMLELRRTTAEILSRYDVRMAPGQTKEAFLEEKKDTFTVILPPLNLIFTPRS</sequence>
<dbReference type="GO" id="GO:0016705">
    <property type="term" value="F:oxidoreductase activity, acting on paired donors, with incorporation or reduction of molecular oxygen"/>
    <property type="evidence" value="ECO:0007669"/>
    <property type="project" value="InterPro"/>
</dbReference>
<feature type="transmembrane region" description="Helical" evidence="9">
    <location>
        <begin position="6"/>
        <end position="25"/>
    </location>
</feature>
<dbReference type="Gene3D" id="1.10.630.10">
    <property type="entry name" value="Cytochrome P450"/>
    <property type="match status" value="1"/>
</dbReference>
<evidence type="ECO:0000313" key="10">
    <source>
        <dbReference type="EMBL" id="QUC21007.1"/>
    </source>
</evidence>
<keyword evidence="7" id="KW-0503">Monooxygenase</keyword>
<keyword evidence="4 8" id="KW-0479">Metal-binding</keyword>
<evidence type="ECO:0000256" key="2">
    <source>
        <dbReference type="ARBA" id="ARBA00010617"/>
    </source>
</evidence>